<keyword evidence="2" id="KW-0863">Zinc-finger</keyword>
<dbReference type="SMART" id="SM00184">
    <property type="entry name" value="RING"/>
    <property type="match status" value="1"/>
</dbReference>
<organism evidence="5">
    <name type="scientific">viral metagenome</name>
    <dbReference type="NCBI Taxonomy" id="1070528"/>
    <lineage>
        <taxon>unclassified sequences</taxon>
        <taxon>metagenomes</taxon>
        <taxon>organismal metagenomes</taxon>
    </lineage>
</organism>
<dbReference type="PROSITE" id="PS50089">
    <property type="entry name" value="ZF_RING_2"/>
    <property type="match status" value="1"/>
</dbReference>
<dbReference type="SUPFAM" id="SSF57850">
    <property type="entry name" value="RING/U-box"/>
    <property type="match status" value="1"/>
</dbReference>
<dbReference type="PANTHER" id="PTHR45931">
    <property type="entry name" value="SI:CH211-59O9.10"/>
    <property type="match status" value="1"/>
</dbReference>
<sequence length="176" mass="20864">MDLMNIPRPLGIEKFKHSDGNLYTLMEVIHIKKKIKQIICNARKNSIEEINLNNLLDYTILFELYHYNNLEQPDNLIHFFNYILELYSSSEKDLPPIYLTKKEFNNLNCVKYAKCDNFFQNTNIEKCEKCPICIKNFTNSSKVIVLNCKHVFHKTCLSKWLLKKSNKCPMCKQVVY</sequence>
<protein>
    <recommendedName>
        <fullName evidence="4">RING-type domain-containing protein</fullName>
    </recommendedName>
</protein>
<dbReference type="GO" id="GO:0005634">
    <property type="term" value="C:nucleus"/>
    <property type="evidence" value="ECO:0007669"/>
    <property type="project" value="TreeGrafter"/>
</dbReference>
<dbReference type="Gene3D" id="3.30.40.10">
    <property type="entry name" value="Zinc/RING finger domain, C3HC4 (zinc finger)"/>
    <property type="match status" value="1"/>
</dbReference>
<evidence type="ECO:0000313" key="5">
    <source>
        <dbReference type="EMBL" id="QHU35169.1"/>
    </source>
</evidence>
<dbReference type="GO" id="GO:0061630">
    <property type="term" value="F:ubiquitin protein ligase activity"/>
    <property type="evidence" value="ECO:0007669"/>
    <property type="project" value="TreeGrafter"/>
</dbReference>
<dbReference type="AlphaFoldDB" id="A0A6C0LWN1"/>
<evidence type="ECO:0000256" key="2">
    <source>
        <dbReference type="ARBA" id="ARBA00022771"/>
    </source>
</evidence>
<evidence type="ECO:0000256" key="3">
    <source>
        <dbReference type="ARBA" id="ARBA00022833"/>
    </source>
</evidence>
<feature type="domain" description="RING-type" evidence="4">
    <location>
        <begin position="130"/>
        <end position="172"/>
    </location>
</feature>
<dbReference type="InterPro" id="IPR013083">
    <property type="entry name" value="Znf_RING/FYVE/PHD"/>
</dbReference>
<dbReference type="EMBL" id="MN740584">
    <property type="protein sequence ID" value="QHU35169.1"/>
    <property type="molecule type" value="Genomic_DNA"/>
</dbReference>
<dbReference type="PANTHER" id="PTHR45931:SF3">
    <property type="entry name" value="RING ZINC FINGER-CONTAINING PROTEIN"/>
    <property type="match status" value="1"/>
</dbReference>
<proteinExistence type="predicted"/>
<evidence type="ECO:0000256" key="1">
    <source>
        <dbReference type="ARBA" id="ARBA00022723"/>
    </source>
</evidence>
<keyword evidence="3" id="KW-0862">Zinc</keyword>
<evidence type="ECO:0000259" key="4">
    <source>
        <dbReference type="PROSITE" id="PS50089"/>
    </source>
</evidence>
<dbReference type="InterPro" id="IPR001841">
    <property type="entry name" value="Znf_RING"/>
</dbReference>
<dbReference type="GO" id="GO:0008270">
    <property type="term" value="F:zinc ion binding"/>
    <property type="evidence" value="ECO:0007669"/>
    <property type="project" value="UniProtKB-KW"/>
</dbReference>
<dbReference type="Pfam" id="PF13639">
    <property type="entry name" value="zf-RING_2"/>
    <property type="match status" value="1"/>
</dbReference>
<dbReference type="InterPro" id="IPR051834">
    <property type="entry name" value="RING_finger_E3_ligase"/>
</dbReference>
<dbReference type="GO" id="GO:0006511">
    <property type="term" value="P:ubiquitin-dependent protein catabolic process"/>
    <property type="evidence" value="ECO:0007669"/>
    <property type="project" value="TreeGrafter"/>
</dbReference>
<accession>A0A6C0LWN1</accession>
<dbReference type="CDD" id="cd16448">
    <property type="entry name" value="RING-H2"/>
    <property type="match status" value="1"/>
</dbReference>
<keyword evidence="1" id="KW-0479">Metal-binding</keyword>
<name>A0A6C0LWN1_9ZZZZ</name>
<reference evidence="5" key="1">
    <citation type="journal article" date="2020" name="Nature">
        <title>Giant virus diversity and host interactions through global metagenomics.</title>
        <authorList>
            <person name="Schulz F."/>
            <person name="Roux S."/>
            <person name="Paez-Espino D."/>
            <person name="Jungbluth S."/>
            <person name="Walsh D.A."/>
            <person name="Denef V.J."/>
            <person name="McMahon K.D."/>
            <person name="Konstantinidis K.T."/>
            <person name="Eloe-Fadrosh E.A."/>
            <person name="Kyrpides N.C."/>
            <person name="Woyke T."/>
        </authorList>
    </citation>
    <scope>NUCLEOTIDE SEQUENCE</scope>
    <source>
        <strain evidence="5">GVMAG-S-1017745-26</strain>
    </source>
</reference>